<protein>
    <submittedName>
        <fullName evidence="2">Uncharacterized protein</fullName>
    </submittedName>
</protein>
<dbReference type="GeneID" id="64600217"/>
<evidence type="ECO:0000313" key="3">
    <source>
        <dbReference type="Proteomes" id="UP000719766"/>
    </source>
</evidence>
<dbReference type="EMBL" id="JABBWE010000023">
    <property type="protein sequence ID" value="KAG1795062.1"/>
    <property type="molecule type" value="Genomic_DNA"/>
</dbReference>
<comment type="caution">
    <text evidence="2">The sequence shown here is derived from an EMBL/GenBank/DDBJ whole genome shotgun (WGS) entry which is preliminary data.</text>
</comment>
<sequence>MSAHKSSSAATRLLTPSELDSDSESELAPSLDASSPPTQDPKAKSKAKHNNTINNQRKGSITAREQCLHFARWIPRVIDMFCSLTDTFRIAMLMEEEEASKVSGHSEDEDVKAQRDQVLSYVGKDAQE</sequence>
<gene>
    <name evidence="2" type="ORF">HD556DRAFT_1442395</name>
</gene>
<name>A0A9P7ARQ2_9AGAM</name>
<proteinExistence type="predicted"/>
<feature type="compositionally biased region" description="Polar residues" evidence="1">
    <location>
        <begin position="1"/>
        <end position="10"/>
    </location>
</feature>
<dbReference type="Proteomes" id="UP000719766">
    <property type="component" value="Unassembled WGS sequence"/>
</dbReference>
<dbReference type="AlphaFoldDB" id="A0A9P7ARQ2"/>
<keyword evidence="3" id="KW-1185">Reference proteome</keyword>
<reference evidence="2" key="1">
    <citation type="journal article" date="2020" name="New Phytol.">
        <title>Comparative genomics reveals dynamic genome evolution in host specialist ectomycorrhizal fungi.</title>
        <authorList>
            <person name="Lofgren L.A."/>
            <person name="Nguyen N.H."/>
            <person name="Vilgalys R."/>
            <person name="Ruytinx J."/>
            <person name="Liao H.L."/>
            <person name="Branco S."/>
            <person name="Kuo A."/>
            <person name="LaButti K."/>
            <person name="Lipzen A."/>
            <person name="Andreopoulos W."/>
            <person name="Pangilinan J."/>
            <person name="Riley R."/>
            <person name="Hundley H."/>
            <person name="Na H."/>
            <person name="Barry K."/>
            <person name="Grigoriev I.V."/>
            <person name="Stajich J.E."/>
            <person name="Kennedy P.G."/>
        </authorList>
    </citation>
    <scope>NUCLEOTIDE SEQUENCE</scope>
    <source>
        <strain evidence="2">S12</strain>
    </source>
</reference>
<dbReference type="RefSeq" id="XP_041161014.1">
    <property type="nucleotide sequence ID" value="XM_041306453.1"/>
</dbReference>
<dbReference type="OrthoDB" id="10358926at2759"/>
<feature type="compositionally biased region" description="Polar residues" evidence="1">
    <location>
        <begin position="50"/>
        <end position="59"/>
    </location>
</feature>
<feature type="region of interest" description="Disordered" evidence="1">
    <location>
        <begin position="1"/>
        <end position="59"/>
    </location>
</feature>
<evidence type="ECO:0000313" key="2">
    <source>
        <dbReference type="EMBL" id="KAG1795062.1"/>
    </source>
</evidence>
<evidence type="ECO:0000256" key="1">
    <source>
        <dbReference type="SAM" id="MobiDB-lite"/>
    </source>
</evidence>
<accession>A0A9P7ARQ2</accession>
<feature type="region of interest" description="Disordered" evidence="1">
    <location>
        <begin position="98"/>
        <end position="128"/>
    </location>
</feature>
<organism evidence="2 3">
    <name type="scientific">Suillus plorans</name>
    <dbReference type="NCBI Taxonomy" id="116603"/>
    <lineage>
        <taxon>Eukaryota</taxon>
        <taxon>Fungi</taxon>
        <taxon>Dikarya</taxon>
        <taxon>Basidiomycota</taxon>
        <taxon>Agaricomycotina</taxon>
        <taxon>Agaricomycetes</taxon>
        <taxon>Agaricomycetidae</taxon>
        <taxon>Boletales</taxon>
        <taxon>Suillineae</taxon>
        <taxon>Suillaceae</taxon>
        <taxon>Suillus</taxon>
    </lineage>
</organism>